<feature type="compositionally biased region" description="Pro residues" evidence="1">
    <location>
        <begin position="1"/>
        <end position="10"/>
    </location>
</feature>
<dbReference type="Proteomes" id="UP001178508">
    <property type="component" value="Chromosome 1"/>
</dbReference>
<accession>A0AAV1EMJ1</accession>
<keyword evidence="3" id="KW-1185">Reference proteome</keyword>
<name>A0AAV1EMJ1_XYRNO</name>
<dbReference type="AlphaFoldDB" id="A0AAV1EMJ1"/>
<dbReference type="EMBL" id="OY660864">
    <property type="protein sequence ID" value="CAJ1049961.1"/>
    <property type="molecule type" value="Genomic_DNA"/>
</dbReference>
<evidence type="ECO:0000313" key="2">
    <source>
        <dbReference type="EMBL" id="CAJ1049961.1"/>
    </source>
</evidence>
<evidence type="ECO:0000256" key="1">
    <source>
        <dbReference type="SAM" id="MobiDB-lite"/>
    </source>
</evidence>
<organism evidence="2 3">
    <name type="scientific">Xyrichtys novacula</name>
    <name type="common">Pearly razorfish</name>
    <name type="synonym">Hemipteronotus novacula</name>
    <dbReference type="NCBI Taxonomy" id="13765"/>
    <lineage>
        <taxon>Eukaryota</taxon>
        <taxon>Metazoa</taxon>
        <taxon>Chordata</taxon>
        <taxon>Craniata</taxon>
        <taxon>Vertebrata</taxon>
        <taxon>Euteleostomi</taxon>
        <taxon>Actinopterygii</taxon>
        <taxon>Neopterygii</taxon>
        <taxon>Teleostei</taxon>
        <taxon>Neoteleostei</taxon>
        <taxon>Acanthomorphata</taxon>
        <taxon>Eupercaria</taxon>
        <taxon>Labriformes</taxon>
        <taxon>Labridae</taxon>
        <taxon>Xyrichtys</taxon>
    </lineage>
</organism>
<feature type="region of interest" description="Disordered" evidence="1">
    <location>
        <begin position="1"/>
        <end position="20"/>
    </location>
</feature>
<gene>
    <name evidence="2" type="ORF">XNOV1_A020041</name>
</gene>
<evidence type="ECO:0000313" key="3">
    <source>
        <dbReference type="Proteomes" id="UP001178508"/>
    </source>
</evidence>
<reference evidence="2" key="1">
    <citation type="submission" date="2023-08" db="EMBL/GenBank/DDBJ databases">
        <authorList>
            <person name="Alioto T."/>
            <person name="Alioto T."/>
            <person name="Gomez Garrido J."/>
        </authorList>
    </citation>
    <scope>NUCLEOTIDE SEQUENCE</scope>
</reference>
<proteinExistence type="predicted"/>
<protein>
    <submittedName>
        <fullName evidence="2">Uncharacterized protein</fullName>
    </submittedName>
</protein>
<feature type="region of interest" description="Disordered" evidence="1">
    <location>
        <begin position="35"/>
        <end position="58"/>
    </location>
</feature>
<feature type="compositionally biased region" description="Basic and acidic residues" evidence="1">
    <location>
        <begin position="35"/>
        <end position="55"/>
    </location>
</feature>
<sequence>MEQPPSPPLAPRAVEPGTKVQRWNQMGPVVVKEDGEEVRGIPEDESVRSLREDPISSKGGRCGAQFLYSLLRHTGQSDASCSPDMWESQRAVVSALPQIKTDDGESKDM</sequence>